<keyword evidence="3" id="KW-1185">Reference proteome</keyword>
<dbReference type="PANTHER" id="PTHR47272">
    <property type="entry name" value="DDE_TNP_1_7 DOMAIN-CONTAINING PROTEIN"/>
    <property type="match status" value="1"/>
</dbReference>
<name>A0A9P0KN77_ACAOB</name>
<feature type="region of interest" description="Disordered" evidence="1">
    <location>
        <begin position="84"/>
        <end position="106"/>
    </location>
</feature>
<comment type="caution">
    <text evidence="2">The sequence shown here is derived from an EMBL/GenBank/DDBJ whole genome shotgun (WGS) entry which is preliminary data.</text>
</comment>
<evidence type="ECO:0000313" key="2">
    <source>
        <dbReference type="EMBL" id="CAH1977510.1"/>
    </source>
</evidence>
<evidence type="ECO:0008006" key="4">
    <source>
        <dbReference type="Google" id="ProtNLM"/>
    </source>
</evidence>
<dbReference type="EMBL" id="CAKOFQ010006860">
    <property type="protein sequence ID" value="CAH1977510.1"/>
    <property type="molecule type" value="Genomic_DNA"/>
</dbReference>
<dbReference type="OrthoDB" id="6724338at2759"/>
<accession>A0A9P0KN77</accession>
<organism evidence="2 3">
    <name type="scientific">Acanthoscelides obtectus</name>
    <name type="common">Bean weevil</name>
    <name type="synonym">Bruchus obtectus</name>
    <dbReference type="NCBI Taxonomy" id="200917"/>
    <lineage>
        <taxon>Eukaryota</taxon>
        <taxon>Metazoa</taxon>
        <taxon>Ecdysozoa</taxon>
        <taxon>Arthropoda</taxon>
        <taxon>Hexapoda</taxon>
        <taxon>Insecta</taxon>
        <taxon>Pterygota</taxon>
        <taxon>Neoptera</taxon>
        <taxon>Endopterygota</taxon>
        <taxon>Coleoptera</taxon>
        <taxon>Polyphaga</taxon>
        <taxon>Cucujiformia</taxon>
        <taxon>Chrysomeloidea</taxon>
        <taxon>Chrysomelidae</taxon>
        <taxon>Bruchinae</taxon>
        <taxon>Bruchini</taxon>
        <taxon>Acanthoscelides</taxon>
    </lineage>
</organism>
<dbReference type="Proteomes" id="UP001152888">
    <property type="component" value="Unassembled WGS sequence"/>
</dbReference>
<evidence type="ECO:0000313" key="3">
    <source>
        <dbReference type="Proteomes" id="UP001152888"/>
    </source>
</evidence>
<proteinExistence type="predicted"/>
<dbReference type="AlphaFoldDB" id="A0A9P0KN77"/>
<evidence type="ECO:0000256" key="1">
    <source>
        <dbReference type="SAM" id="MobiDB-lite"/>
    </source>
</evidence>
<sequence length="120" mass="13981">MTMTTRSHNILITLVDTVSSSNQGSGISDFFYHYLDMTIVNAWLLYRRVNDQKGDTKTLGLANFRIDLGETLCKIGIRQNSRGRKSDLEKKIQQKQRSRNCPIPRREVRVDESPHWPVWM</sequence>
<protein>
    <recommendedName>
        <fullName evidence="4">PiggyBac transposable element-derived protein domain-containing protein</fullName>
    </recommendedName>
</protein>
<reference evidence="2" key="1">
    <citation type="submission" date="2022-03" db="EMBL/GenBank/DDBJ databases">
        <authorList>
            <person name="Sayadi A."/>
        </authorList>
    </citation>
    <scope>NUCLEOTIDE SEQUENCE</scope>
</reference>
<gene>
    <name evidence="2" type="ORF">ACAOBT_LOCUS12704</name>
</gene>